<name>A0A401J4M6_SPHXE</name>
<dbReference type="InterPro" id="IPR005534">
    <property type="entry name" value="Curli_assmbl/transp-comp_CsgG"/>
</dbReference>
<dbReference type="Pfam" id="PF03783">
    <property type="entry name" value="CsgG"/>
    <property type="match status" value="1"/>
</dbReference>
<evidence type="ECO:0000256" key="5">
    <source>
        <dbReference type="ARBA" id="ARBA00023288"/>
    </source>
</evidence>
<dbReference type="PANTHER" id="PTHR41164:SF1">
    <property type="entry name" value="CURLI PRODUCTION ASSEMBLY_TRANSPORT COMPONENT CSGG"/>
    <property type="match status" value="1"/>
</dbReference>
<evidence type="ECO:0000313" key="8">
    <source>
        <dbReference type="Proteomes" id="UP000290975"/>
    </source>
</evidence>
<protein>
    <recommendedName>
        <fullName evidence="9">Curli production assembly/transport component CsgG</fullName>
    </recommendedName>
</protein>
<accession>A0A401J4M6</accession>
<dbReference type="PROSITE" id="PS51257">
    <property type="entry name" value="PROKAR_LIPOPROTEIN"/>
    <property type="match status" value="1"/>
</dbReference>
<dbReference type="PANTHER" id="PTHR41164">
    <property type="entry name" value="CURLI PRODUCTION ASSEMBLY/TRANSPORT COMPONENT CSGG"/>
    <property type="match status" value="1"/>
</dbReference>
<evidence type="ECO:0000256" key="2">
    <source>
        <dbReference type="ARBA" id="ARBA00022729"/>
    </source>
</evidence>
<dbReference type="AlphaFoldDB" id="A0A401J4M6"/>
<reference evidence="7 8" key="1">
    <citation type="submission" date="2014-12" db="EMBL/GenBank/DDBJ databases">
        <title>Whole genome sequencing of Sphingobium xenophagum OW59.</title>
        <authorList>
            <person name="Ohta Y."/>
            <person name="Nishi S."/>
            <person name="Hatada Y."/>
        </authorList>
    </citation>
    <scope>NUCLEOTIDE SEQUENCE [LARGE SCALE GENOMIC DNA]</scope>
    <source>
        <strain evidence="7 8">OW59</strain>
    </source>
</reference>
<keyword evidence="2 6" id="KW-0732">Signal</keyword>
<keyword evidence="5" id="KW-0449">Lipoprotein</keyword>
<keyword evidence="4" id="KW-0564">Palmitate</keyword>
<keyword evidence="1" id="KW-1003">Cell membrane</keyword>
<feature type="signal peptide" evidence="6">
    <location>
        <begin position="1"/>
        <end position="31"/>
    </location>
</feature>
<organism evidence="7 8">
    <name type="scientific">Sphingobium xenophagum</name>
    <dbReference type="NCBI Taxonomy" id="121428"/>
    <lineage>
        <taxon>Bacteria</taxon>
        <taxon>Pseudomonadati</taxon>
        <taxon>Pseudomonadota</taxon>
        <taxon>Alphaproteobacteria</taxon>
        <taxon>Sphingomonadales</taxon>
        <taxon>Sphingomonadaceae</taxon>
        <taxon>Sphingobium</taxon>
    </lineage>
</organism>
<evidence type="ECO:0000256" key="6">
    <source>
        <dbReference type="SAM" id="SignalP"/>
    </source>
</evidence>
<proteinExistence type="predicted"/>
<dbReference type="Gene3D" id="3.40.50.10610">
    <property type="entry name" value="ABC-type transport auxiliary lipoprotein component"/>
    <property type="match status" value="1"/>
</dbReference>
<dbReference type="GO" id="GO:0030288">
    <property type="term" value="C:outer membrane-bounded periplasmic space"/>
    <property type="evidence" value="ECO:0007669"/>
    <property type="project" value="InterPro"/>
</dbReference>
<evidence type="ECO:0000256" key="3">
    <source>
        <dbReference type="ARBA" id="ARBA00023136"/>
    </source>
</evidence>
<evidence type="ECO:0000256" key="1">
    <source>
        <dbReference type="ARBA" id="ARBA00022475"/>
    </source>
</evidence>
<evidence type="ECO:0000313" key="7">
    <source>
        <dbReference type="EMBL" id="GBH31548.1"/>
    </source>
</evidence>
<comment type="caution">
    <text evidence="7">The sequence shown here is derived from an EMBL/GenBank/DDBJ whole genome shotgun (WGS) entry which is preliminary data.</text>
</comment>
<evidence type="ECO:0000256" key="4">
    <source>
        <dbReference type="ARBA" id="ARBA00023139"/>
    </source>
</evidence>
<gene>
    <name evidence="7" type="ORF">MBESOW_P2805</name>
</gene>
<feature type="chain" id="PRO_5019456271" description="Curli production assembly/transport component CsgG" evidence="6">
    <location>
        <begin position="32"/>
        <end position="463"/>
    </location>
</feature>
<dbReference type="Proteomes" id="UP000290975">
    <property type="component" value="Unassembled WGS sequence"/>
</dbReference>
<dbReference type="EMBL" id="BBQY01000019">
    <property type="protein sequence ID" value="GBH31548.1"/>
    <property type="molecule type" value="Genomic_DNA"/>
</dbReference>
<keyword evidence="8" id="KW-1185">Reference proteome</keyword>
<keyword evidence="3" id="KW-0472">Membrane</keyword>
<sequence length="463" mass="49113">MISMLRHSQRRKYLGRSAALLALAAMTSGCAVLHPGLDAQRLAPGEVPTPIGTPVRDNRSPMEAALACFGDQLIAQNGPRRVIAVGDVKDYTGKYSINEGNAITQGGALMVYSALGKIGGPLAIAERFDPTIAERELGYTDRRQLGDGDVHEVNGNRVPWLPYFGGSITKSDYYIVGGITELNYDIRSGGGEIEINNIGPKARVFTESVAVDLRIVNSRSLEVIKTISLTKQFTGYEIGANVFRFFGTALFDINVGAKGQEPLQLGVRAALEEATMKLIAAVAKVDPAICMAQRQATIPDLSAEELRGRSLVRPIGQNTPAASATPILPAQTVVAQPAQTSGATLNDLSASGGSSGGSSLQISFEFGDITLAGNAQALLDQIVQQAAKGAVDVTITARDTENWDPAKRDSLIDQRLTAVVSALANRGITPAGVTVTWRPDKADTSIHRGAPGMQEIARIQIRK</sequence>
<evidence type="ECO:0008006" key="9">
    <source>
        <dbReference type="Google" id="ProtNLM"/>
    </source>
</evidence>